<protein>
    <submittedName>
        <fullName evidence="2">Uncharacterized protein</fullName>
    </submittedName>
</protein>
<name>A0AAV4B035_9GAST</name>
<dbReference type="AlphaFoldDB" id="A0AAV4B035"/>
<accession>A0AAV4B035</accession>
<dbReference type="Proteomes" id="UP000735302">
    <property type="component" value="Unassembled WGS sequence"/>
</dbReference>
<reference evidence="2 3" key="1">
    <citation type="journal article" date="2021" name="Elife">
        <title>Chloroplast acquisition without the gene transfer in kleptoplastic sea slugs, Plakobranchus ocellatus.</title>
        <authorList>
            <person name="Maeda T."/>
            <person name="Takahashi S."/>
            <person name="Yoshida T."/>
            <person name="Shimamura S."/>
            <person name="Takaki Y."/>
            <person name="Nagai Y."/>
            <person name="Toyoda A."/>
            <person name="Suzuki Y."/>
            <person name="Arimoto A."/>
            <person name="Ishii H."/>
            <person name="Satoh N."/>
            <person name="Nishiyama T."/>
            <person name="Hasebe M."/>
            <person name="Maruyama T."/>
            <person name="Minagawa J."/>
            <person name="Obokata J."/>
            <person name="Shigenobu S."/>
        </authorList>
    </citation>
    <scope>NUCLEOTIDE SEQUENCE [LARGE SCALE GENOMIC DNA]</scope>
</reference>
<proteinExistence type="predicted"/>
<sequence>MGSKRLAKLKCQRAERQELRYSIDKQNENLCGRGRLSDYSTVHMITSVQILHARPVINEQTITAITEGRAIAFAITDLVSGVISGNIPEVDDKFLYPPTNKDADGPDRRDDESDRRANKTTIQYRESIMESHGILYGEATGQT</sequence>
<comment type="caution">
    <text evidence="2">The sequence shown here is derived from an EMBL/GenBank/DDBJ whole genome shotgun (WGS) entry which is preliminary data.</text>
</comment>
<organism evidence="2 3">
    <name type="scientific">Plakobranchus ocellatus</name>
    <dbReference type="NCBI Taxonomy" id="259542"/>
    <lineage>
        <taxon>Eukaryota</taxon>
        <taxon>Metazoa</taxon>
        <taxon>Spiralia</taxon>
        <taxon>Lophotrochozoa</taxon>
        <taxon>Mollusca</taxon>
        <taxon>Gastropoda</taxon>
        <taxon>Heterobranchia</taxon>
        <taxon>Euthyneura</taxon>
        <taxon>Panpulmonata</taxon>
        <taxon>Sacoglossa</taxon>
        <taxon>Placobranchoidea</taxon>
        <taxon>Plakobranchidae</taxon>
        <taxon>Plakobranchus</taxon>
    </lineage>
</organism>
<evidence type="ECO:0000256" key="1">
    <source>
        <dbReference type="SAM" id="MobiDB-lite"/>
    </source>
</evidence>
<evidence type="ECO:0000313" key="3">
    <source>
        <dbReference type="Proteomes" id="UP000735302"/>
    </source>
</evidence>
<dbReference type="EMBL" id="BLXT01004484">
    <property type="protein sequence ID" value="GFO13369.1"/>
    <property type="molecule type" value="Genomic_DNA"/>
</dbReference>
<evidence type="ECO:0000313" key="2">
    <source>
        <dbReference type="EMBL" id="GFO13369.1"/>
    </source>
</evidence>
<feature type="region of interest" description="Disordered" evidence="1">
    <location>
        <begin position="93"/>
        <end position="120"/>
    </location>
</feature>
<feature type="compositionally biased region" description="Basic and acidic residues" evidence="1">
    <location>
        <begin position="101"/>
        <end position="117"/>
    </location>
</feature>
<keyword evidence="3" id="KW-1185">Reference proteome</keyword>
<gene>
    <name evidence="2" type="ORF">PoB_003987400</name>
</gene>